<dbReference type="EMBL" id="DS547128">
    <property type="protein sequence ID" value="EDR02854.1"/>
    <property type="molecule type" value="Genomic_DNA"/>
</dbReference>
<dbReference type="KEGG" id="lbc:LACBIDRAFT_308003"/>
<accession>B0DRE1</accession>
<organism evidence="2">
    <name type="scientific">Laccaria bicolor (strain S238N-H82 / ATCC MYA-4686)</name>
    <name type="common">Bicoloured deceiver</name>
    <name type="synonym">Laccaria laccata var. bicolor</name>
    <dbReference type="NCBI Taxonomy" id="486041"/>
    <lineage>
        <taxon>Eukaryota</taxon>
        <taxon>Fungi</taxon>
        <taxon>Dikarya</taxon>
        <taxon>Basidiomycota</taxon>
        <taxon>Agaricomycotina</taxon>
        <taxon>Agaricomycetes</taxon>
        <taxon>Agaricomycetidae</taxon>
        <taxon>Agaricales</taxon>
        <taxon>Agaricineae</taxon>
        <taxon>Hydnangiaceae</taxon>
        <taxon>Laccaria</taxon>
    </lineage>
</organism>
<sequence length="139" mass="15959">MGLPFPGITSTERATTMACMTFLWVKQAQHNFKLDTELTVKSYFGPDEVKLLIAGAMMDAACYDNSLQHTIAIILELETGIWPSSAFAVRDYRDCYIRFKNIKIFRSADSPGRFASELTIEWWKGYHDTSHLRIVYMFS</sequence>
<evidence type="ECO:0000313" key="2">
    <source>
        <dbReference type="Proteomes" id="UP000001194"/>
    </source>
</evidence>
<reference evidence="1 2" key="1">
    <citation type="journal article" date="2008" name="Nature">
        <title>The genome of Laccaria bicolor provides insights into mycorrhizal symbiosis.</title>
        <authorList>
            <person name="Martin F."/>
            <person name="Aerts A."/>
            <person name="Ahren D."/>
            <person name="Brun A."/>
            <person name="Danchin E.G.J."/>
            <person name="Duchaussoy F."/>
            <person name="Gibon J."/>
            <person name="Kohler A."/>
            <person name="Lindquist E."/>
            <person name="Pereda V."/>
            <person name="Salamov A."/>
            <person name="Shapiro H.J."/>
            <person name="Wuyts J."/>
            <person name="Blaudez D."/>
            <person name="Buee M."/>
            <person name="Brokstein P."/>
            <person name="Canbaeck B."/>
            <person name="Cohen D."/>
            <person name="Courty P.E."/>
            <person name="Coutinho P.M."/>
            <person name="Delaruelle C."/>
            <person name="Detter J.C."/>
            <person name="Deveau A."/>
            <person name="DiFazio S."/>
            <person name="Duplessis S."/>
            <person name="Fraissinet-Tachet L."/>
            <person name="Lucic E."/>
            <person name="Frey-Klett P."/>
            <person name="Fourrey C."/>
            <person name="Feussner I."/>
            <person name="Gay G."/>
            <person name="Grimwood J."/>
            <person name="Hoegger P.J."/>
            <person name="Jain P."/>
            <person name="Kilaru S."/>
            <person name="Labbe J."/>
            <person name="Lin Y.C."/>
            <person name="Legue V."/>
            <person name="Le Tacon F."/>
            <person name="Marmeisse R."/>
            <person name="Melayah D."/>
            <person name="Montanini B."/>
            <person name="Muratet M."/>
            <person name="Nehls U."/>
            <person name="Niculita-Hirzel H."/>
            <person name="Oudot-Le Secq M.P."/>
            <person name="Peter M."/>
            <person name="Quesneville H."/>
            <person name="Rajashekar B."/>
            <person name="Reich M."/>
            <person name="Rouhier N."/>
            <person name="Schmutz J."/>
            <person name="Yin T."/>
            <person name="Chalot M."/>
            <person name="Henrissat B."/>
            <person name="Kuees U."/>
            <person name="Lucas S."/>
            <person name="Van de Peer Y."/>
            <person name="Podila G.K."/>
            <person name="Polle A."/>
            <person name="Pukkila P.J."/>
            <person name="Richardson P.M."/>
            <person name="Rouze P."/>
            <person name="Sanders I.R."/>
            <person name="Stajich J.E."/>
            <person name="Tunlid A."/>
            <person name="Tuskan G."/>
            <person name="Grigoriev I.V."/>
        </authorList>
    </citation>
    <scope>NUCLEOTIDE SEQUENCE [LARGE SCALE GENOMIC DNA]</scope>
    <source>
        <strain evidence="2">S238N-H82 / ATCC MYA-4686</strain>
    </source>
</reference>
<dbReference type="GeneID" id="6082176"/>
<dbReference type="InParanoid" id="B0DRE1"/>
<gene>
    <name evidence="1" type="ORF">LACBIDRAFT_308003</name>
</gene>
<keyword evidence="2" id="KW-1185">Reference proteome</keyword>
<dbReference type="Proteomes" id="UP000001194">
    <property type="component" value="Unassembled WGS sequence"/>
</dbReference>
<dbReference type="HOGENOM" id="CLU_2126928_0_0_1"/>
<evidence type="ECO:0000313" key="1">
    <source>
        <dbReference type="EMBL" id="EDR02854.1"/>
    </source>
</evidence>
<name>B0DRE1_LACBS</name>
<protein>
    <submittedName>
        <fullName evidence="1">Predicted protein</fullName>
    </submittedName>
</protein>
<dbReference type="RefSeq" id="XP_001886564.1">
    <property type="nucleotide sequence ID" value="XM_001886529.1"/>
</dbReference>
<proteinExistence type="predicted"/>
<dbReference type="AlphaFoldDB" id="B0DRE1"/>